<organism evidence="9 10">
    <name type="scientific">Caldanaerobacter subterraneus</name>
    <dbReference type="NCBI Taxonomy" id="911092"/>
    <lineage>
        <taxon>Bacteria</taxon>
        <taxon>Bacillati</taxon>
        <taxon>Bacillota</taxon>
        <taxon>Clostridia</taxon>
        <taxon>Thermoanaerobacterales</taxon>
        <taxon>Thermoanaerobacteraceae</taxon>
        <taxon>Caldanaerobacter</taxon>
    </lineage>
</organism>
<dbReference type="InterPro" id="IPR003689">
    <property type="entry name" value="ZIP"/>
</dbReference>
<comment type="subcellular location">
    <subcellularLocation>
        <location evidence="1">Cell membrane</location>
        <topology evidence="1">Multi-pass membrane protein</topology>
    </subcellularLocation>
</comment>
<feature type="transmembrane region" description="Helical" evidence="8">
    <location>
        <begin position="158"/>
        <end position="181"/>
    </location>
</feature>
<keyword evidence="7 8" id="KW-0472">Membrane</keyword>
<protein>
    <submittedName>
        <fullName evidence="9">ZIP family metal transporter</fullName>
    </submittedName>
</protein>
<evidence type="ECO:0000256" key="6">
    <source>
        <dbReference type="ARBA" id="ARBA00022989"/>
    </source>
</evidence>
<dbReference type="GO" id="GO:0005886">
    <property type="term" value="C:plasma membrane"/>
    <property type="evidence" value="ECO:0007669"/>
    <property type="project" value="UniProtKB-SubCell"/>
</dbReference>
<comment type="similarity">
    <text evidence="2">Belongs to the ZIP transporter (TC 2.A.5) family.</text>
</comment>
<dbReference type="RefSeq" id="WP_278429629.1">
    <property type="nucleotide sequence ID" value="NZ_DOLB01000173.1"/>
</dbReference>
<sequence length="239" mass="24764">MSNFEILMIGAFAGVAGTGLGGVFAYFFKNLTPKFFSGIMGITAGLMLSVVMFDLLPHSFEISGMPIGVIGVIIGAFLISLFDSHIEKTKFNKGFIREGLLLGIAIALHNFPEGLAVGSGFMVSSSLGIDIALVIALHDFPEGVAVAVPLSAGGVSPCKVLLCTFLTGLPTALGTFIGILSGGISNTFIGLNLALAGGAMLYVTCGEIIPEARDIYRGKISILGMILGVIGGIIITRYL</sequence>
<feature type="transmembrane region" description="Helical" evidence="8">
    <location>
        <begin position="35"/>
        <end position="56"/>
    </location>
</feature>
<dbReference type="AlphaFoldDB" id="A0A101E6B2"/>
<evidence type="ECO:0000256" key="4">
    <source>
        <dbReference type="ARBA" id="ARBA00022692"/>
    </source>
</evidence>
<dbReference type="PANTHER" id="PTHR11040:SF211">
    <property type="entry name" value="ZINC TRANSPORTER ZIP11"/>
    <property type="match status" value="1"/>
</dbReference>
<evidence type="ECO:0000256" key="3">
    <source>
        <dbReference type="ARBA" id="ARBA00022475"/>
    </source>
</evidence>
<keyword evidence="6 8" id="KW-1133">Transmembrane helix</keyword>
<feature type="transmembrane region" description="Helical" evidence="8">
    <location>
        <begin position="94"/>
        <end position="111"/>
    </location>
</feature>
<dbReference type="Proteomes" id="UP000264445">
    <property type="component" value="Unassembled WGS sequence"/>
</dbReference>
<keyword evidence="5" id="KW-0862">Zinc</keyword>
<evidence type="ECO:0000256" key="1">
    <source>
        <dbReference type="ARBA" id="ARBA00004651"/>
    </source>
</evidence>
<evidence type="ECO:0000313" key="10">
    <source>
        <dbReference type="Proteomes" id="UP000264445"/>
    </source>
</evidence>
<feature type="transmembrane region" description="Helical" evidence="8">
    <location>
        <begin position="62"/>
        <end position="82"/>
    </location>
</feature>
<reference evidence="9 10" key="1">
    <citation type="journal article" date="2018" name="Nat. Biotechnol.">
        <title>A standardized bacterial taxonomy based on genome phylogeny substantially revises the tree of life.</title>
        <authorList>
            <person name="Parks D.H."/>
            <person name="Chuvochina M."/>
            <person name="Waite D.W."/>
            <person name="Rinke C."/>
            <person name="Skarshewski A."/>
            <person name="Chaumeil P.A."/>
            <person name="Hugenholtz P."/>
        </authorList>
    </citation>
    <scope>NUCLEOTIDE SEQUENCE [LARGE SCALE GENOMIC DNA]</scope>
    <source>
        <strain evidence="9">UBA12544</strain>
    </source>
</reference>
<dbReference type="Pfam" id="PF02535">
    <property type="entry name" value="Zip"/>
    <property type="match status" value="1"/>
</dbReference>
<evidence type="ECO:0000313" key="9">
    <source>
        <dbReference type="EMBL" id="HBT50451.1"/>
    </source>
</evidence>
<comment type="caution">
    <text evidence="9">The sequence shown here is derived from an EMBL/GenBank/DDBJ whole genome shotgun (WGS) entry which is preliminary data.</text>
</comment>
<feature type="transmembrane region" description="Helical" evidence="8">
    <location>
        <begin position="220"/>
        <end position="238"/>
    </location>
</feature>
<accession>A0A101E6B2</accession>
<evidence type="ECO:0000256" key="7">
    <source>
        <dbReference type="ARBA" id="ARBA00023136"/>
    </source>
</evidence>
<dbReference type="PANTHER" id="PTHR11040">
    <property type="entry name" value="ZINC/IRON TRANSPORTER"/>
    <property type="match status" value="1"/>
</dbReference>
<gene>
    <name evidence="9" type="ORF">DEA61_11925</name>
</gene>
<evidence type="ECO:0000256" key="8">
    <source>
        <dbReference type="SAM" id="Phobius"/>
    </source>
</evidence>
<proteinExistence type="inferred from homology"/>
<keyword evidence="3" id="KW-1003">Cell membrane</keyword>
<feature type="transmembrane region" description="Helical" evidence="8">
    <location>
        <begin position="187"/>
        <end position="208"/>
    </location>
</feature>
<evidence type="ECO:0000256" key="2">
    <source>
        <dbReference type="ARBA" id="ARBA00006939"/>
    </source>
</evidence>
<dbReference type="GO" id="GO:0005385">
    <property type="term" value="F:zinc ion transmembrane transporter activity"/>
    <property type="evidence" value="ECO:0007669"/>
    <property type="project" value="TreeGrafter"/>
</dbReference>
<dbReference type="EMBL" id="DOLB01000173">
    <property type="protein sequence ID" value="HBT50451.1"/>
    <property type="molecule type" value="Genomic_DNA"/>
</dbReference>
<feature type="transmembrane region" description="Helical" evidence="8">
    <location>
        <begin position="6"/>
        <end position="28"/>
    </location>
</feature>
<keyword evidence="4 8" id="KW-0812">Transmembrane</keyword>
<name>A0A101E6B2_9THEO</name>
<evidence type="ECO:0000256" key="5">
    <source>
        <dbReference type="ARBA" id="ARBA00022833"/>
    </source>
</evidence>